<reference evidence="1" key="1">
    <citation type="submission" date="2014-09" db="EMBL/GenBank/DDBJ databases">
        <authorList>
            <person name="Magalhaes I.L.F."/>
            <person name="Oliveira U."/>
            <person name="Santos F.R."/>
            <person name="Vidigal T.H.D.A."/>
            <person name="Brescovit A.D."/>
            <person name="Santos A.J."/>
        </authorList>
    </citation>
    <scope>NUCLEOTIDE SEQUENCE</scope>
    <source>
        <tissue evidence="1">Shoot tissue taken approximately 20 cm above the soil surface</tissue>
    </source>
</reference>
<dbReference type="AlphaFoldDB" id="A0A0A9DGX3"/>
<proteinExistence type="predicted"/>
<accession>A0A0A9DGX3</accession>
<sequence>MLNLILLIGSVPCATMICIFLLLAVHVAQRNMLALHMQSSSAHVTGTKDFSYSVMMLMS</sequence>
<organism evidence="1">
    <name type="scientific">Arundo donax</name>
    <name type="common">Giant reed</name>
    <name type="synonym">Donax arundinaceus</name>
    <dbReference type="NCBI Taxonomy" id="35708"/>
    <lineage>
        <taxon>Eukaryota</taxon>
        <taxon>Viridiplantae</taxon>
        <taxon>Streptophyta</taxon>
        <taxon>Embryophyta</taxon>
        <taxon>Tracheophyta</taxon>
        <taxon>Spermatophyta</taxon>
        <taxon>Magnoliopsida</taxon>
        <taxon>Liliopsida</taxon>
        <taxon>Poales</taxon>
        <taxon>Poaceae</taxon>
        <taxon>PACMAD clade</taxon>
        <taxon>Arundinoideae</taxon>
        <taxon>Arundineae</taxon>
        <taxon>Arundo</taxon>
    </lineage>
</organism>
<evidence type="ECO:0000313" key="1">
    <source>
        <dbReference type="EMBL" id="JAD84885.1"/>
    </source>
</evidence>
<dbReference type="EMBL" id="GBRH01213010">
    <property type="protein sequence ID" value="JAD84885.1"/>
    <property type="molecule type" value="Transcribed_RNA"/>
</dbReference>
<reference evidence="1" key="2">
    <citation type="journal article" date="2015" name="Data Brief">
        <title>Shoot transcriptome of the giant reed, Arundo donax.</title>
        <authorList>
            <person name="Barrero R.A."/>
            <person name="Guerrero F.D."/>
            <person name="Moolhuijzen P."/>
            <person name="Goolsby J.A."/>
            <person name="Tidwell J."/>
            <person name="Bellgard S.E."/>
            <person name="Bellgard M.I."/>
        </authorList>
    </citation>
    <scope>NUCLEOTIDE SEQUENCE</scope>
    <source>
        <tissue evidence="1">Shoot tissue taken approximately 20 cm above the soil surface</tissue>
    </source>
</reference>
<protein>
    <submittedName>
        <fullName evidence="1">Uncharacterized protein</fullName>
    </submittedName>
</protein>
<name>A0A0A9DGX3_ARUDO</name>